<dbReference type="InterPro" id="IPR035965">
    <property type="entry name" value="PAS-like_dom_sf"/>
</dbReference>
<evidence type="ECO:0000256" key="10">
    <source>
        <dbReference type="ARBA" id="ARBA00022741"/>
    </source>
</evidence>
<dbReference type="PROSITE" id="PS50113">
    <property type="entry name" value="PAC"/>
    <property type="match status" value="2"/>
</dbReference>
<dbReference type="SUPFAM" id="SSF55785">
    <property type="entry name" value="PYP-like sensor domain (PAS domain)"/>
    <property type="match status" value="2"/>
</dbReference>
<dbReference type="GO" id="GO:0009881">
    <property type="term" value="F:photoreceptor activity"/>
    <property type="evidence" value="ECO:0007669"/>
    <property type="project" value="UniProtKB-KW"/>
</dbReference>
<evidence type="ECO:0000259" key="16">
    <source>
        <dbReference type="PROSITE" id="PS50112"/>
    </source>
</evidence>
<organism evidence="18 19">
    <name type="scientific">Rubellimicrobium rubrum</name>
    <dbReference type="NCBI Taxonomy" id="2585369"/>
    <lineage>
        <taxon>Bacteria</taxon>
        <taxon>Pseudomonadati</taxon>
        <taxon>Pseudomonadota</taxon>
        <taxon>Alphaproteobacteria</taxon>
        <taxon>Rhodobacterales</taxon>
        <taxon>Roseobacteraceae</taxon>
        <taxon>Rubellimicrobium</taxon>
    </lineage>
</organism>
<evidence type="ECO:0000256" key="14">
    <source>
        <dbReference type="ARBA" id="ARBA00023026"/>
    </source>
</evidence>
<evidence type="ECO:0000313" key="19">
    <source>
        <dbReference type="Proteomes" id="UP000305887"/>
    </source>
</evidence>
<keyword evidence="6" id="KW-0285">Flavoprotein</keyword>
<feature type="domain" description="PAC" evidence="17">
    <location>
        <begin position="373"/>
        <end position="426"/>
    </location>
</feature>
<evidence type="ECO:0000256" key="9">
    <source>
        <dbReference type="ARBA" id="ARBA00022737"/>
    </source>
</evidence>
<dbReference type="Pfam" id="PF08447">
    <property type="entry name" value="PAS_3"/>
    <property type="match status" value="1"/>
</dbReference>
<feature type="domain" description="PAS" evidence="16">
    <location>
        <begin position="180"/>
        <end position="238"/>
    </location>
</feature>
<dbReference type="PROSITE" id="PS50112">
    <property type="entry name" value="PAS"/>
    <property type="match status" value="2"/>
</dbReference>
<keyword evidence="9" id="KW-0677">Repeat</keyword>
<dbReference type="Gene3D" id="3.30.450.40">
    <property type="match status" value="1"/>
</dbReference>
<dbReference type="FunFam" id="3.30.450.20:FF:000099">
    <property type="entry name" value="Sensory box sensor histidine kinase"/>
    <property type="match status" value="1"/>
</dbReference>
<evidence type="ECO:0000313" key="18">
    <source>
        <dbReference type="EMBL" id="TNC47698.1"/>
    </source>
</evidence>
<feature type="domain" description="PAS" evidence="16">
    <location>
        <begin position="301"/>
        <end position="371"/>
    </location>
</feature>
<dbReference type="SMART" id="SM00086">
    <property type="entry name" value="PAC"/>
    <property type="match status" value="2"/>
</dbReference>
<dbReference type="AlphaFoldDB" id="A0A5C4MTB3"/>
<dbReference type="EC" id="2.7.13.3" evidence="2"/>
<evidence type="ECO:0000256" key="8">
    <source>
        <dbReference type="ARBA" id="ARBA00022679"/>
    </source>
</evidence>
<dbReference type="InterPro" id="IPR029016">
    <property type="entry name" value="GAF-like_dom_sf"/>
</dbReference>
<keyword evidence="19" id="KW-1185">Reference proteome</keyword>
<reference evidence="18 19" key="1">
    <citation type="submission" date="2019-06" db="EMBL/GenBank/DDBJ databases">
        <title>YIM 131921 draft genome.</title>
        <authorList>
            <person name="Jiang L."/>
        </authorList>
    </citation>
    <scope>NUCLEOTIDE SEQUENCE [LARGE SCALE GENOMIC DNA]</scope>
    <source>
        <strain evidence="18 19">YIM 131921</strain>
    </source>
</reference>
<evidence type="ECO:0000256" key="12">
    <source>
        <dbReference type="ARBA" id="ARBA00022840"/>
    </source>
</evidence>
<dbReference type="Pfam" id="PF08448">
    <property type="entry name" value="PAS_4"/>
    <property type="match status" value="1"/>
</dbReference>
<evidence type="ECO:0000256" key="11">
    <source>
        <dbReference type="ARBA" id="ARBA00022777"/>
    </source>
</evidence>
<dbReference type="Gene3D" id="3.30.450.20">
    <property type="entry name" value="PAS domain"/>
    <property type="match status" value="2"/>
</dbReference>
<keyword evidence="15" id="KW-0675">Receptor</keyword>
<dbReference type="SMART" id="SM00091">
    <property type="entry name" value="PAS"/>
    <property type="match status" value="2"/>
</dbReference>
<dbReference type="InterPro" id="IPR000700">
    <property type="entry name" value="PAS-assoc_C"/>
</dbReference>
<evidence type="ECO:0000256" key="13">
    <source>
        <dbReference type="ARBA" id="ARBA00022991"/>
    </source>
</evidence>
<dbReference type="OrthoDB" id="9816309at2"/>
<dbReference type="Proteomes" id="UP000305887">
    <property type="component" value="Unassembled WGS sequence"/>
</dbReference>
<sequence>MPSDDPADVLLKQQKVLADFGSVALQSEDLDAVLTEACRLVGEALGTERAKVLEIEAGGQSLLVRAGVGWAPDVVGHVHLPMDEHSSETYAIKAGEPVITQDIRTETRFGLPDFLTDAGVVALVNVPIVLPGQRAYGLLQLDDTVPRDFDQHDIEFLRTYAIILGPVIDRLHKVAALRTSEERFRLTVETATDYAILTTDNEDRIIDWLPGAEAVFGWSAQEAIGQPAAILFTPEDREAGRPEWENETARREGHAPNVRWHLRKDGARVFIEGSVWRLHDAQGEPRGFLKIGQDVTERREADERLRTLMQNIPQLIWRARDTGDWIWASPQWLDFTGQSQEQSRGQGWLDVVHPDDRARARVAWFEAREHGGLDVEFRVRRAKDGAWLWHQTRAHPMLDSGNGHVEWLGTTNEVHVLKELQERQAVMVNELQHRTRNLIGVVSSIATQIMAHTGPTDAFREEFHQRLAALSRVQDLLSRAEQEPVTLRALLQLELDAMGATKGDGIRLDGPTVRIRPTIVQILALVLHELTTNARKYGALSDGGGRLGVEWQVRQDKGGRWLLIEWREEDLLPSAQGASTIRQGGGYGRRLIERALPFTLDAQTTYVVEPTEIRCTIDLPLDRPGQDGRHAG</sequence>
<keyword evidence="3" id="KW-0600">Photoreceptor protein</keyword>
<evidence type="ECO:0000256" key="5">
    <source>
        <dbReference type="ARBA" id="ARBA00022606"/>
    </source>
</evidence>
<evidence type="ECO:0000256" key="15">
    <source>
        <dbReference type="ARBA" id="ARBA00023170"/>
    </source>
</evidence>
<dbReference type="SMART" id="SM00911">
    <property type="entry name" value="HWE_HK"/>
    <property type="match status" value="1"/>
</dbReference>
<proteinExistence type="predicted"/>
<evidence type="ECO:0000256" key="6">
    <source>
        <dbReference type="ARBA" id="ARBA00022630"/>
    </source>
</evidence>
<keyword evidence="8" id="KW-0808">Transferase</keyword>
<feature type="domain" description="PAC" evidence="17">
    <location>
        <begin position="254"/>
        <end position="307"/>
    </location>
</feature>
<dbReference type="InterPro" id="IPR000014">
    <property type="entry name" value="PAS"/>
</dbReference>
<evidence type="ECO:0000256" key="1">
    <source>
        <dbReference type="ARBA" id="ARBA00000085"/>
    </source>
</evidence>
<evidence type="ECO:0000256" key="3">
    <source>
        <dbReference type="ARBA" id="ARBA00022543"/>
    </source>
</evidence>
<evidence type="ECO:0000256" key="7">
    <source>
        <dbReference type="ARBA" id="ARBA00022643"/>
    </source>
</evidence>
<dbReference type="GO" id="GO:0005524">
    <property type="term" value="F:ATP binding"/>
    <property type="evidence" value="ECO:0007669"/>
    <property type="project" value="UniProtKB-KW"/>
</dbReference>
<dbReference type="NCBIfam" id="TIGR00229">
    <property type="entry name" value="sensory_box"/>
    <property type="match status" value="2"/>
</dbReference>
<dbReference type="InterPro" id="IPR011102">
    <property type="entry name" value="Sig_transdc_His_kinase_HWE"/>
</dbReference>
<keyword evidence="5" id="KW-0716">Sensory transduction</keyword>
<dbReference type="RefSeq" id="WP_139078043.1">
    <property type="nucleotide sequence ID" value="NZ_VDFU01000023.1"/>
</dbReference>
<dbReference type="InterPro" id="IPR013656">
    <property type="entry name" value="PAS_4"/>
</dbReference>
<dbReference type="GO" id="GO:0004673">
    <property type="term" value="F:protein histidine kinase activity"/>
    <property type="evidence" value="ECO:0007669"/>
    <property type="project" value="UniProtKB-EC"/>
</dbReference>
<dbReference type="Pfam" id="PF01590">
    <property type="entry name" value="GAF"/>
    <property type="match status" value="1"/>
</dbReference>
<keyword evidence="12" id="KW-0067">ATP-binding</keyword>
<protein>
    <recommendedName>
        <fullName evidence="2">histidine kinase</fullName>
        <ecNumber evidence="2">2.7.13.3</ecNumber>
    </recommendedName>
</protein>
<evidence type="ECO:0000256" key="2">
    <source>
        <dbReference type="ARBA" id="ARBA00012438"/>
    </source>
</evidence>
<dbReference type="Pfam" id="PF07536">
    <property type="entry name" value="HWE_HK"/>
    <property type="match status" value="1"/>
</dbReference>
<dbReference type="CDD" id="cd00130">
    <property type="entry name" value="PAS"/>
    <property type="match status" value="2"/>
</dbReference>
<dbReference type="PANTHER" id="PTHR41523">
    <property type="entry name" value="TWO-COMPONENT SYSTEM SENSOR PROTEIN"/>
    <property type="match status" value="1"/>
</dbReference>
<accession>A0A5C4MTB3</accession>
<gene>
    <name evidence="18" type="ORF">FHG66_15840</name>
</gene>
<comment type="catalytic activity">
    <reaction evidence="1">
        <text>ATP + protein L-histidine = ADP + protein N-phospho-L-histidine.</text>
        <dbReference type="EC" id="2.7.13.3"/>
    </reaction>
</comment>
<dbReference type="InterPro" id="IPR001610">
    <property type="entry name" value="PAC"/>
</dbReference>
<keyword evidence="10" id="KW-0547">Nucleotide-binding</keyword>
<keyword evidence="11" id="KW-0418">Kinase</keyword>
<name>A0A5C4MTB3_9RHOB</name>
<keyword evidence="4" id="KW-0597">Phosphoprotein</keyword>
<comment type="caution">
    <text evidence="18">The sequence shown here is derived from an EMBL/GenBank/DDBJ whole genome shotgun (WGS) entry which is preliminary data.</text>
</comment>
<keyword evidence="7" id="KW-0288">FMN</keyword>
<dbReference type="SUPFAM" id="SSF55781">
    <property type="entry name" value="GAF domain-like"/>
    <property type="match status" value="1"/>
</dbReference>
<dbReference type="SMART" id="SM00065">
    <property type="entry name" value="GAF"/>
    <property type="match status" value="1"/>
</dbReference>
<keyword evidence="13" id="KW-0157">Chromophore</keyword>
<evidence type="ECO:0000256" key="4">
    <source>
        <dbReference type="ARBA" id="ARBA00022553"/>
    </source>
</evidence>
<keyword evidence="14" id="KW-0843">Virulence</keyword>
<evidence type="ECO:0000259" key="17">
    <source>
        <dbReference type="PROSITE" id="PS50113"/>
    </source>
</evidence>
<dbReference type="PANTHER" id="PTHR41523:SF7">
    <property type="entry name" value="HISTIDINE KINASE"/>
    <property type="match status" value="1"/>
</dbReference>
<dbReference type="InterPro" id="IPR013655">
    <property type="entry name" value="PAS_fold_3"/>
</dbReference>
<dbReference type="EMBL" id="VDFU01000023">
    <property type="protein sequence ID" value="TNC47698.1"/>
    <property type="molecule type" value="Genomic_DNA"/>
</dbReference>
<dbReference type="InterPro" id="IPR003018">
    <property type="entry name" value="GAF"/>
</dbReference>